<dbReference type="CDD" id="cd00156">
    <property type="entry name" value="REC"/>
    <property type="match status" value="1"/>
</dbReference>
<dbReference type="Pfam" id="PF00072">
    <property type="entry name" value="Response_reg"/>
    <property type="match status" value="1"/>
</dbReference>
<proteinExistence type="predicted"/>
<evidence type="ECO:0000259" key="5">
    <source>
        <dbReference type="PROSITE" id="PS50110"/>
    </source>
</evidence>
<accession>A0A9W6NX60</accession>
<feature type="coiled-coil region" evidence="3">
    <location>
        <begin position="146"/>
        <end position="173"/>
    </location>
</feature>
<sequence length="549" mass="58951">MTKAYSAPHEGVVSETVAGTSTGPDALGSSSPRVLLVEDDDGDAFLVEELLAEVGEIPDLLRVSSIAEATGRLGQVDCVLLDMNLPDSSGLDGLARLLEVVDHPAVVVLTGDLDETRGRAAVAAGAEDYLIKGKVNGRLLTRAVQYAVERRRADRLTRQLQEARAQERENRRLGRGLLPTALLRDPALTVTTRYQPGEKRLLLGGDFYDAIETDDGTVHVIIGDVSGHGPDEAAIGVSLRIAWRTLILAGMPAAHVLPILDQVLVTERHDTILFTTVAMVSVAADRSHVDLYLAGHPPPLLIDGVRPRPLPDHALGVPLGVRLGTTWPSIRVPLPANWALLLYTDGLVEARDDDGEVLWTDGLLDLLGSRLHTAGPAWDARPDDLLDALLAAVDRRAPLRGDDLAVALITHIPAEARQRAEWAYDPTPGASVRVRRDLLSFLSDRGIHPDTTDDALLVASELASNAVDHARTRFGVAAALDGRSLRLEVTDGSPAEPLLQVLDVHAPRGRGLQMVDTLATEWTVRHHETGKTVVAEIAITTEAVSDPDT</sequence>
<dbReference type="InterPro" id="IPR011006">
    <property type="entry name" value="CheY-like_superfamily"/>
</dbReference>
<protein>
    <recommendedName>
        <fullName evidence="5">Response regulatory domain-containing protein</fullName>
    </recommendedName>
</protein>
<dbReference type="Pfam" id="PF07228">
    <property type="entry name" value="SpoIIE"/>
    <property type="match status" value="1"/>
</dbReference>
<dbReference type="Proteomes" id="UP001143463">
    <property type="component" value="Unassembled WGS sequence"/>
</dbReference>
<reference evidence="6" key="1">
    <citation type="journal article" date="2014" name="Int. J. Syst. Evol. Microbiol.">
        <title>Complete genome sequence of Corynebacterium casei LMG S-19264T (=DSM 44701T), isolated from a smear-ripened cheese.</title>
        <authorList>
            <consortium name="US DOE Joint Genome Institute (JGI-PGF)"/>
            <person name="Walter F."/>
            <person name="Albersmeier A."/>
            <person name="Kalinowski J."/>
            <person name="Ruckert C."/>
        </authorList>
    </citation>
    <scope>NUCLEOTIDE SEQUENCE</scope>
    <source>
        <strain evidence="6">VKM Ac-1069</strain>
    </source>
</reference>
<gene>
    <name evidence="6" type="ORF">GCM10017577_36950</name>
</gene>
<dbReference type="SMART" id="SM00448">
    <property type="entry name" value="REC"/>
    <property type="match status" value="1"/>
</dbReference>
<dbReference type="InterPro" id="IPR001789">
    <property type="entry name" value="Sig_transdc_resp-reg_receiver"/>
</dbReference>
<dbReference type="GO" id="GO:0000160">
    <property type="term" value="P:phosphorelay signal transduction system"/>
    <property type="evidence" value="ECO:0007669"/>
    <property type="project" value="InterPro"/>
</dbReference>
<feature type="compositionally biased region" description="Polar residues" evidence="4">
    <location>
        <begin position="17"/>
        <end position="32"/>
    </location>
</feature>
<dbReference type="InterPro" id="IPR003594">
    <property type="entry name" value="HATPase_dom"/>
</dbReference>
<dbReference type="Pfam" id="PF13581">
    <property type="entry name" value="HATPase_c_2"/>
    <property type="match status" value="1"/>
</dbReference>
<dbReference type="Gene3D" id="3.40.50.2300">
    <property type="match status" value="1"/>
</dbReference>
<feature type="modified residue" description="4-aspartylphosphate" evidence="2">
    <location>
        <position position="82"/>
    </location>
</feature>
<feature type="domain" description="Response regulatory" evidence="5">
    <location>
        <begin position="33"/>
        <end position="147"/>
    </location>
</feature>
<evidence type="ECO:0000313" key="7">
    <source>
        <dbReference type="Proteomes" id="UP001143463"/>
    </source>
</evidence>
<name>A0A9W6NX60_9PSEU</name>
<dbReference type="EMBL" id="BSFQ01000015">
    <property type="protein sequence ID" value="GLL12554.1"/>
    <property type="molecule type" value="Genomic_DNA"/>
</dbReference>
<dbReference type="GO" id="GO:0016791">
    <property type="term" value="F:phosphatase activity"/>
    <property type="evidence" value="ECO:0007669"/>
    <property type="project" value="TreeGrafter"/>
</dbReference>
<evidence type="ECO:0000256" key="3">
    <source>
        <dbReference type="SAM" id="Coils"/>
    </source>
</evidence>
<dbReference type="PANTHER" id="PTHR43156">
    <property type="entry name" value="STAGE II SPORULATION PROTEIN E-RELATED"/>
    <property type="match status" value="1"/>
</dbReference>
<dbReference type="SMART" id="SM00331">
    <property type="entry name" value="PP2C_SIG"/>
    <property type="match status" value="1"/>
</dbReference>
<reference evidence="6" key="2">
    <citation type="submission" date="2023-01" db="EMBL/GenBank/DDBJ databases">
        <authorList>
            <person name="Sun Q."/>
            <person name="Evtushenko L."/>
        </authorList>
    </citation>
    <scope>NUCLEOTIDE SEQUENCE</scope>
    <source>
        <strain evidence="6">VKM Ac-1069</strain>
    </source>
</reference>
<dbReference type="InterPro" id="IPR052016">
    <property type="entry name" value="Bact_Sigma-Reg"/>
</dbReference>
<keyword evidence="7" id="KW-1185">Reference proteome</keyword>
<evidence type="ECO:0000313" key="6">
    <source>
        <dbReference type="EMBL" id="GLL12554.1"/>
    </source>
</evidence>
<dbReference type="SUPFAM" id="SSF52172">
    <property type="entry name" value="CheY-like"/>
    <property type="match status" value="1"/>
</dbReference>
<dbReference type="InterPro" id="IPR036457">
    <property type="entry name" value="PPM-type-like_dom_sf"/>
</dbReference>
<dbReference type="PROSITE" id="PS50110">
    <property type="entry name" value="RESPONSE_REGULATORY"/>
    <property type="match status" value="1"/>
</dbReference>
<comment type="caution">
    <text evidence="6">The sequence shown here is derived from an EMBL/GenBank/DDBJ whole genome shotgun (WGS) entry which is preliminary data.</text>
</comment>
<dbReference type="AlphaFoldDB" id="A0A9W6NX60"/>
<dbReference type="SUPFAM" id="SSF55874">
    <property type="entry name" value="ATPase domain of HSP90 chaperone/DNA topoisomerase II/histidine kinase"/>
    <property type="match status" value="1"/>
</dbReference>
<dbReference type="InterPro" id="IPR036890">
    <property type="entry name" value="HATPase_C_sf"/>
</dbReference>
<dbReference type="InterPro" id="IPR001932">
    <property type="entry name" value="PPM-type_phosphatase-like_dom"/>
</dbReference>
<feature type="region of interest" description="Disordered" evidence="4">
    <location>
        <begin position="1"/>
        <end position="32"/>
    </location>
</feature>
<keyword evidence="3" id="KW-0175">Coiled coil</keyword>
<dbReference type="Gene3D" id="3.30.565.10">
    <property type="entry name" value="Histidine kinase-like ATPase, C-terminal domain"/>
    <property type="match status" value="1"/>
</dbReference>
<keyword evidence="2" id="KW-0597">Phosphoprotein</keyword>
<evidence type="ECO:0000256" key="4">
    <source>
        <dbReference type="SAM" id="MobiDB-lite"/>
    </source>
</evidence>
<dbReference type="CDD" id="cd16936">
    <property type="entry name" value="HATPase_RsbW-like"/>
    <property type="match status" value="1"/>
</dbReference>
<keyword evidence="1" id="KW-0378">Hydrolase</keyword>
<evidence type="ECO:0000256" key="2">
    <source>
        <dbReference type="PROSITE-ProRule" id="PRU00169"/>
    </source>
</evidence>
<organism evidence="6 7">
    <name type="scientific">Pseudonocardia halophobica</name>
    <dbReference type="NCBI Taxonomy" id="29401"/>
    <lineage>
        <taxon>Bacteria</taxon>
        <taxon>Bacillati</taxon>
        <taxon>Actinomycetota</taxon>
        <taxon>Actinomycetes</taxon>
        <taxon>Pseudonocardiales</taxon>
        <taxon>Pseudonocardiaceae</taxon>
        <taxon>Pseudonocardia</taxon>
    </lineage>
</organism>
<dbReference type="PANTHER" id="PTHR43156:SF2">
    <property type="entry name" value="STAGE II SPORULATION PROTEIN E"/>
    <property type="match status" value="1"/>
</dbReference>
<evidence type="ECO:0000256" key="1">
    <source>
        <dbReference type="ARBA" id="ARBA00022801"/>
    </source>
</evidence>
<dbReference type="Gene3D" id="3.60.40.10">
    <property type="entry name" value="PPM-type phosphatase domain"/>
    <property type="match status" value="1"/>
</dbReference>